<dbReference type="Proteomes" id="UP000237923">
    <property type="component" value="Unassembled WGS sequence"/>
</dbReference>
<dbReference type="Gene3D" id="2.30.42.10">
    <property type="match status" value="1"/>
</dbReference>
<evidence type="ECO:0000259" key="2">
    <source>
        <dbReference type="Pfam" id="PF13180"/>
    </source>
</evidence>
<dbReference type="GO" id="GO:0004252">
    <property type="term" value="F:serine-type endopeptidase activity"/>
    <property type="evidence" value="ECO:0007669"/>
    <property type="project" value="UniProtKB-EC"/>
</dbReference>
<dbReference type="EMBL" id="OKQR01000004">
    <property type="protein sequence ID" value="SPD94569.1"/>
    <property type="molecule type" value="Genomic_DNA"/>
</dbReference>
<dbReference type="NCBIfam" id="NF041438">
    <property type="entry name" value="SepM_fam_S16"/>
    <property type="match status" value="1"/>
</dbReference>
<gene>
    <name evidence="4" type="primary">lon</name>
    <name evidence="3" type="ORF">LES8486_01753</name>
    <name evidence="4" type="ORF">LES9216_00118</name>
</gene>
<keyword evidence="4" id="KW-0645">Protease</keyword>
<protein>
    <submittedName>
        <fullName evidence="4">Lon protease</fullName>
        <ecNumber evidence="4">3.4.21.53</ecNumber>
    </submittedName>
</protein>
<dbReference type="RefSeq" id="WP_105299854.1">
    <property type="nucleotide sequence ID" value="NZ_CAURUR010000003.1"/>
</dbReference>
<dbReference type="PANTHER" id="PTHR10046">
    <property type="entry name" value="ATP DEPENDENT LON PROTEASE FAMILY MEMBER"/>
    <property type="match status" value="1"/>
</dbReference>
<dbReference type="InterPro" id="IPR020568">
    <property type="entry name" value="Ribosomal_Su5_D2-typ_SF"/>
</dbReference>
<dbReference type="Proteomes" id="UP000239237">
    <property type="component" value="Unassembled WGS sequence"/>
</dbReference>
<dbReference type="Pfam" id="PF05362">
    <property type="entry name" value="Lon_C"/>
    <property type="match status" value="1"/>
</dbReference>
<evidence type="ECO:0000313" key="3">
    <source>
        <dbReference type="EMBL" id="SPD94569.1"/>
    </source>
</evidence>
<feature type="domain" description="PDZ" evidence="2">
    <location>
        <begin position="123"/>
        <end position="193"/>
    </location>
</feature>
<dbReference type="InterPro" id="IPR036034">
    <property type="entry name" value="PDZ_sf"/>
</dbReference>
<dbReference type="GO" id="GO:0005524">
    <property type="term" value="F:ATP binding"/>
    <property type="evidence" value="ECO:0007669"/>
    <property type="project" value="InterPro"/>
</dbReference>
<dbReference type="Pfam" id="PF13180">
    <property type="entry name" value="PDZ_2"/>
    <property type="match status" value="1"/>
</dbReference>
<evidence type="ECO:0000313" key="4">
    <source>
        <dbReference type="EMBL" id="SPE06231.1"/>
    </source>
</evidence>
<organism evidence="4 5">
    <name type="scientific">Leuconostoc suionicum</name>
    <dbReference type="NCBI Taxonomy" id="1511761"/>
    <lineage>
        <taxon>Bacteria</taxon>
        <taxon>Bacillati</taxon>
        <taxon>Bacillota</taxon>
        <taxon>Bacilli</taxon>
        <taxon>Lactobacillales</taxon>
        <taxon>Lactobacillaceae</taxon>
        <taxon>Leuconostoc</taxon>
    </lineage>
</organism>
<keyword evidence="4" id="KW-0378">Hydrolase</keyword>
<reference evidence="4 5" key="1">
    <citation type="submission" date="2018-02" db="EMBL/GenBank/DDBJ databases">
        <authorList>
            <person name="Cohen D.B."/>
            <person name="Kent A.D."/>
        </authorList>
    </citation>
    <scope>NUCLEOTIDE SEQUENCE [LARGE SCALE GENOMIC DNA]</scope>
    <source>
        <strain evidence="4 5">CECT 9216</strain>
    </source>
</reference>
<feature type="domain" description="Lon proteolytic" evidence="1">
    <location>
        <begin position="239"/>
        <end position="303"/>
    </location>
</feature>
<dbReference type="SUPFAM" id="SSF50156">
    <property type="entry name" value="PDZ domain-like"/>
    <property type="match status" value="1"/>
</dbReference>
<dbReference type="AlphaFoldDB" id="A0A2N9K7D4"/>
<dbReference type="InterPro" id="IPR027065">
    <property type="entry name" value="Lon_Prtase"/>
</dbReference>
<dbReference type="SUPFAM" id="SSF54211">
    <property type="entry name" value="Ribosomal protein S5 domain 2-like"/>
    <property type="match status" value="1"/>
</dbReference>
<sequence>MRKKSKIILAIVSLLVITGIVAGVWPLSGYIESPGEADDLSKFVKIDGKKDTSKGQYRITSVYLSQANGFKYLETKINPHLSYATAEDVTGGQSSATFSKVQDFYMQSAIANAEQVAFKKANKPITTKYRGIYVLSVSSKSHFKKSIKVGDTITAIDGHHYENSDSFIKYLANKSKGTKVTVDYTRDGKKGQATGDTIKLAGTKTTEYPNGRAGIGIVLTDNVAVTTTPKVSVNAGQIGGPSGGLMFTIQIYDQLTGDLLAKGRNISGTGTMSADGYVGEIGGIDKKIMAAKAAGSTVFFAPYVKPSKELLKYEEQHKTNYMLARDTAKKYAPKLKVIPVQTFDDVINYLQTGKVIKTTDSVK</sequence>
<dbReference type="InterPro" id="IPR008269">
    <property type="entry name" value="Lon_proteolytic"/>
</dbReference>
<keyword evidence="6" id="KW-1185">Reference proteome</keyword>
<dbReference type="EC" id="3.4.21.53" evidence="4"/>
<evidence type="ECO:0000313" key="5">
    <source>
        <dbReference type="Proteomes" id="UP000237923"/>
    </source>
</evidence>
<dbReference type="InterPro" id="IPR001478">
    <property type="entry name" value="PDZ"/>
</dbReference>
<name>A0A2N9K7D4_9LACO</name>
<proteinExistence type="predicted"/>
<dbReference type="GO" id="GO:0030163">
    <property type="term" value="P:protein catabolic process"/>
    <property type="evidence" value="ECO:0007669"/>
    <property type="project" value="InterPro"/>
</dbReference>
<dbReference type="GO" id="GO:0004176">
    <property type="term" value="F:ATP-dependent peptidase activity"/>
    <property type="evidence" value="ECO:0007669"/>
    <property type="project" value="InterPro"/>
</dbReference>
<dbReference type="GO" id="GO:0006508">
    <property type="term" value="P:proteolysis"/>
    <property type="evidence" value="ECO:0007669"/>
    <property type="project" value="UniProtKB-KW"/>
</dbReference>
<dbReference type="EMBL" id="OKQU01000001">
    <property type="protein sequence ID" value="SPE06231.1"/>
    <property type="molecule type" value="Genomic_DNA"/>
</dbReference>
<evidence type="ECO:0000259" key="1">
    <source>
        <dbReference type="Pfam" id="PF05362"/>
    </source>
</evidence>
<reference evidence="3 6" key="2">
    <citation type="submission" date="2018-02" db="EMBL/GenBank/DDBJ databases">
        <authorList>
            <person name="Rodrigo-Torres L."/>
            <person name="Arahal R. D."/>
            <person name="Lucena T."/>
        </authorList>
    </citation>
    <scope>NUCLEOTIDE SEQUENCE [LARGE SCALE GENOMIC DNA]</scope>
    <source>
        <strain evidence="3 6">CECT 8486</strain>
    </source>
</reference>
<accession>A0A2N9K7D4</accession>
<evidence type="ECO:0000313" key="6">
    <source>
        <dbReference type="Proteomes" id="UP000239237"/>
    </source>
</evidence>